<keyword evidence="3" id="KW-1185">Reference proteome</keyword>
<protein>
    <recommendedName>
        <fullName evidence="4">mRNA (guanine-N(7)-)-methyltransferase</fullName>
    </recommendedName>
</protein>
<evidence type="ECO:0008006" key="4">
    <source>
        <dbReference type="Google" id="ProtNLM"/>
    </source>
</evidence>
<feature type="compositionally biased region" description="Low complexity" evidence="1">
    <location>
        <begin position="260"/>
        <end position="270"/>
    </location>
</feature>
<dbReference type="EMBL" id="CAUYUJ010004992">
    <property type="protein sequence ID" value="CAK0811831.1"/>
    <property type="molecule type" value="Genomic_DNA"/>
</dbReference>
<feature type="region of interest" description="Disordered" evidence="1">
    <location>
        <begin position="222"/>
        <end position="278"/>
    </location>
</feature>
<evidence type="ECO:0000256" key="1">
    <source>
        <dbReference type="SAM" id="MobiDB-lite"/>
    </source>
</evidence>
<name>A0ABN9R6A0_9DINO</name>
<dbReference type="InterPro" id="IPR029063">
    <property type="entry name" value="SAM-dependent_MTases_sf"/>
</dbReference>
<dbReference type="SUPFAM" id="SSF53335">
    <property type="entry name" value="S-adenosyl-L-methionine-dependent methyltransferases"/>
    <property type="match status" value="1"/>
</dbReference>
<proteinExistence type="predicted"/>
<comment type="caution">
    <text evidence="2">The sequence shown here is derived from an EMBL/GenBank/DDBJ whole genome shotgun (WGS) entry which is preliminary data.</text>
</comment>
<feature type="region of interest" description="Disordered" evidence="1">
    <location>
        <begin position="63"/>
        <end position="162"/>
    </location>
</feature>
<reference evidence="2" key="1">
    <citation type="submission" date="2023-10" db="EMBL/GenBank/DDBJ databases">
        <authorList>
            <person name="Chen Y."/>
            <person name="Shah S."/>
            <person name="Dougan E. K."/>
            <person name="Thang M."/>
            <person name="Chan C."/>
        </authorList>
    </citation>
    <scope>NUCLEOTIDE SEQUENCE [LARGE SCALE GENOMIC DNA]</scope>
</reference>
<feature type="non-terminal residue" evidence="2">
    <location>
        <position position="278"/>
    </location>
</feature>
<feature type="compositionally biased region" description="Low complexity" evidence="1">
    <location>
        <begin position="108"/>
        <end position="129"/>
    </location>
</feature>
<evidence type="ECO:0000313" key="2">
    <source>
        <dbReference type="EMBL" id="CAK0811831.1"/>
    </source>
</evidence>
<gene>
    <name evidence="2" type="ORF">PCOR1329_LOCUS16308</name>
</gene>
<accession>A0ABN9R6A0</accession>
<sequence>MWGSSYSCVFICVSQGPFTQVVGVDLSEQRLAACRTVVKKYGLQGVARLSLGDGAAWRPSAASWLDLDPPRGRGQRGRKNGGWRPPQPRLRPGPPRRRLPRRQELRRPTAAPPSSTASSWTRSARTTPRCGTCRSSPRSGAGTPWASGCRGCGGRGSSSCSPRCSRTASPCCARAGRWCTRRARSAGPRTRTWSLRCWRTSPQPRWRLCRCPSGCWAGTARSLGRTQGRPPPGPRCSKATARPGAHPATAPRASTPWCRAPAGSSSPGSSVARCERCP</sequence>
<organism evidence="2 3">
    <name type="scientific">Prorocentrum cordatum</name>
    <dbReference type="NCBI Taxonomy" id="2364126"/>
    <lineage>
        <taxon>Eukaryota</taxon>
        <taxon>Sar</taxon>
        <taxon>Alveolata</taxon>
        <taxon>Dinophyceae</taxon>
        <taxon>Prorocentrales</taxon>
        <taxon>Prorocentraceae</taxon>
        <taxon>Prorocentrum</taxon>
    </lineage>
</organism>
<evidence type="ECO:0000313" key="3">
    <source>
        <dbReference type="Proteomes" id="UP001189429"/>
    </source>
</evidence>
<dbReference type="Proteomes" id="UP001189429">
    <property type="component" value="Unassembled WGS sequence"/>
</dbReference>